<accession>A0A3P7JZD5</accession>
<name>A0A3P7JZD5_STRVU</name>
<gene>
    <name evidence="1" type="ORF">SVUK_LOCUS20297</name>
</gene>
<evidence type="ECO:0000313" key="1">
    <source>
        <dbReference type="EMBL" id="VDM85299.1"/>
    </source>
</evidence>
<evidence type="ECO:0000313" key="2">
    <source>
        <dbReference type="Proteomes" id="UP000270094"/>
    </source>
</evidence>
<dbReference type="AlphaFoldDB" id="A0A3P7JZD5"/>
<sequence length="67" mass="6641">MDSCWRSPGVREAEVVAAWTVAGGAPVLRVVTGGLVVAGVALVDGTVPAVIGCATLHTSIDLVPSGK</sequence>
<protein>
    <submittedName>
        <fullName evidence="1">Uncharacterized protein</fullName>
    </submittedName>
</protein>
<dbReference type="EMBL" id="UYYB01138688">
    <property type="protein sequence ID" value="VDM85299.1"/>
    <property type="molecule type" value="Genomic_DNA"/>
</dbReference>
<proteinExistence type="predicted"/>
<organism evidence="1 2">
    <name type="scientific">Strongylus vulgaris</name>
    <name type="common">Blood worm</name>
    <dbReference type="NCBI Taxonomy" id="40348"/>
    <lineage>
        <taxon>Eukaryota</taxon>
        <taxon>Metazoa</taxon>
        <taxon>Ecdysozoa</taxon>
        <taxon>Nematoda</taxon>
        <taxon>Chromadorea</taxon>
        <taxon>Rhabditida</taxon>
        <taxon>Rhabditina</taxon>
        <taxon>Rhabditomorpha</taxon>
        <taxon>Strongyloidea</taxon>
        <taxon>Strongylidae</taxon>
        <taxon>Strongylus</taxon>
    </lineage>
</organism>
<keyword evidence="2" id="KW-1185">Reference proteome</keyword>
<reference evidence="1 2" key="1">
    <citation type="submission" date="2018-11" db="EMBL/GenBank/DDBJ databases">
        <authorList>
            <consortium name="Pathogen Informatics"/>
        </authorList>
    </citation>
    <scope>NUCLEOTIDE SEQUENCE [LARGE SCALE GENOMIC DNA]</scope>
</reference>
<dbReference type="Proteomes" id="UP000270094">
    <property type="component" value="Unassembled WGS sequence"/>
</dbReference>